<keyword evidence="11 15" id="KW-0012">Acyltransferase</keyword>
<dbReference type="PIRSF" id="PIRSF000429">
    <property type="entry name" value="Ac-CoA_Ac_transf"/>
    <property type="match status" value="1"/>
</dbReference>
<dbReference type="AlphaFoldDB" id="A0A1J9QHL3"/>
<dbReference type="InterPro" id="IPR020615">
    <property type="entry name" value="Thiolase_acyl_enz_int_AS"/>
</dbReference>
<evidence type="ECO:0000256" key="2">
    <source>
        <dbReference type="ARBA" id="ARBA00004275"/>
    </source>
</evidence>
<evidence type="ECO:0000256" key="3">
    <source>
        <dbReference type="ARBA" id="ARBA00004872"/>
    </source>
</evidence>
<evidence type="ECO:0000256" key="12">
    <source>
        <dbReference type="ARBA" id="ARBA00024073"/>
    </source>
</evidence>
<dbReference type="InterPro" id="IPR020616">
    <property type="entry name" value="Thiolase_N"/>
</dbReference>
<dbReference type="CDD" id="cd00751">
    <property type="entry name" value="thiolase"/>
    <property type="match status" value="1"/>
</dbReference>
<comment type="subcellular location">
    <subcellularLocation>
        <location evidence="2">Peroxisome</location>
    </subcellularLocation>
</comment>
<dbReference type="PROSITE" id="PS00098">
    <property type="entry name" value="THIOLASE_1"/>
    <property type="match status" value="1"/>
</dbReference>
<dbReference type="GO" id="GO:0005777">
    <property type="term" value="C:peroxisome"/>
    <property type="evidence" value="ECO:0007669"/>
    <property type="project" value="UniProtKB-SubCell"/>
</dbReference>
<evidence type="ECO:0000256" key="14">
    <source>
        <dbReference type="PIRSR" id="PIRSR000429-1"/>
    </source>
</evidence>
<organism evidence="19 20">
    <name type="scientific">Blastomyces percursus</name>
    <dbReference type="NCBI Taxonomy" id="1658174"/>
    <lineage>
        <taxon>Eukaryota</taxon>
        <taxon>Fungi</taxon>
        <taxon>Dikarya</taxon>
        <taxon>Ascomycota</taxon>
        <taxon>Pezizomycotina</taxon>
        <taxon>Eurotiomycetes</taxon>
        <taxon>Eurotiomycetidae</taxon>
        <taxon>Onygenales</taxon>
        <taxon>Ajellomycetaceae</taxon>
        <taxon>Blastomyces</taxon>
    </lineage>
</organism>
<dbReference type="OrthoDB" id="5404651at2759"/>
<comment type="cofactor">
    <cofactor evidence="1">
        <name>K(+)</name>
        <dbReference type="ChEBI" id="CHEBI:29103"/>
    </cofactor>
</comment>
<name>A0A1J9QHL3_9EURO</name>
<evidence type="ECO:0000256" key="7">
    <source>
        <dbReference type="ARBA" id="ARBA00022946"/>
    </source>
</evidence>
<evidence type="ECO:0000256" key="1">
    <source>
        <dbReference type="ARBA" id="ARBA00001958"/>
    </source>
</evidence>
<comment type="catalytic activity">
    <reaction evidence="13">
        <text>an acyl-CoA + acetyl-CoA = a 3-oxoacyl-CoA + CoA</text>
        <dbReference type="Rhea" id="RHEA:21564"/>
        <dbReference type="ChEBI" id="CHEBI:57287"/>
        <dbReference type="ChEBI" id="CHEBI:57288"/>
        <dbReference type="ChEBI" id="CHEBI:58342"/>
        <dbReference type="ChEBI" id="CHEBI:90726"/>
        <dbReference type="EC" id="2.3.1.16"/>
    </reaction>
</comment>
<evidence type="ECO:0000313" key="19">
    <source>
        <dbReference type="EMBL" id="OJD27586.1"/>
    </source>
</evidence>
<proteinExistence type="inferred from homology"/>
<evidence type="ECO:0000256" key="9">
    <source>
        <dbReference type="ARBA" id="ARBA00023098"/>
    </source>
</evidence>
<evidence type="ECO:0000313" key="20">
    <source>
        <dbReference type="Proteomes" id="UP000242791"/>
    </source>
</evidence>
<feature type="domain" description="Thiolase N-terminal" evidence="17">
    <location>
        <begin position="32"/>
        <end position="287"/>
    </location>
</feature>
<feature type="active site" description="Proton acceptor" evidence="14">
    <location>
        <position position="373"/>
    </location>
</feature>
<keyword evidence="6" id="KW-0276">Fatty acid metabolism</keyword>
<evidence type="ECO:0000256" key="5">
    <source>
        <dbReference type="ARBA" id="ARBA00022679"/>
    </source>
</evidence>
<dbReference type="Gene3D" id="3.40.47.10">
    <property type="match status" value="2"/>
</dbReference>
<dbReference type="PANTHER" id="PTHR43853">
    <property type="entry name" value="3-KETOACYL-COA THIOLASE, PEROXISOMAL"/>
    <property type="match status" value="1"/>
</dbReference>
<keyword evidence="10" id="KW-0576">Peroxisome</keyword>
<dbReference type="EC" id="2.3.1.16" evidence="12"/>
<dbReference type="InterPro" id="IPR002155">
    <property type="entry name" value="Thiolase"/>
</dbReference>
<feature type="domain" description="Thiolase C-terminal" evidence="18">
    <location>
        <begin position="296"/>
        <end position="413"/>
    </location>
</feature>
<dbReference type="VEuPathDB" id="FungiDB:ACJ73_01025"/>
<evidence type="ECO:0000256" key="6">
    <source>
        <dbReference type="ARBA" id="ARBA00022832"/>
    </source>
</evidence>
<dbReference type="Pfam" id="PF00108">
    <property type="entry name" value="Thiolase_N"/>
    <property type="match status" value="1"/>
</dbReference>
<dbReference type="GO" id="GO:0010124">
    <property type="term" value="P:phenylacetate catabolic process"/>
    <property type="evidence" value="ECO:0007669"/>
    <property type="project" value="TreeGrafter"/>
</dbReference>
<protein>
    <recommendedName>
        <fullName evidence="12">acetyl-CoA C-acyltransferase</fullName>
        <ecNumber evidence="12">2.3.1.16</ecNumber>
    </recommendedName>
</protein>
<comment type="pathway">
    <text evidence="3">Lipid metabolism; fatty acid metabolism.</text>
</comment>
<evidence type="ECO:0000256" key="11">
    <source>
        <dbReference type="ARBA" id="ARBA00023315"/>
    </source>
</evidence>
<dbReference type="PROSITE" id="PS00099">
    <property type="entry name" value="THIOLASE_3"/>
    <property type="match status" value="1"/>
</dbReference>
<comment type="similarity">
    <text evidence="4 15">Belongs to the thiolase-like superfamily. Thiolase family.</text>
</comment>
<dbReference type="GO" id="GO:0003988">
    <property type="term" value="F:acetyl-CoA C-acyltransferase activity"/>
    <property type="evidence" value="ECO:0007669"/>
    <property type="project" value="UniProtKB-EC"/>
</dbReference>
<feature type="compositionally biased region" description="Polar residues" evidence="16">
    <location>
        <begin position="1"/>
        <end position="15"/>
    </location>
</feature>
<dbReference type="PROSITE" id="PS00737">
    <property type="entry name" value="THIOLASE_2"/>
    <property type="match status" value="1"/>
</dbReference>
<dbReference type="GO" id="GO:0006635">
    <property type="term" value="P:fatty acid beta-oxidation"/>
    <property type="evidence" value="ECO:0007669"/>
    <property type="project" value="TreeGrafter"/>
</dbReference>
<dbReference type="EMBL" id="LGTZ01000084">
    <property type="protein sequence ID" value="OJD27586.1"/>
    <property type="molecule type" value="Genomic_DNA"/>
</dbReference>
<evidence type="ECO:0000259" key="17">
    <source>
        <dbReference type="Pfam" id="PF00108"/>
    </source>
</evidence>
<evidence type="ECO:0000256" key="4">
    <source>
        <dbReference type="ARBA" id="ARBA00010982"/>
    </source>
</evidence>
<dbReference type="InterPro" id="IPR020610">
    <property type="entry name" value="Thiolase_AS"/>
</dbReference>
<gene>
    <name evidence="19" type="ORF">ACJ73_01025</name>
</gene>
<dbReference type="STRING" id="1658174.A0A1J9QHL3"/>
<keyword evidence="9" id="KW-0443">Lipid metabolism</keyword>
<evidence type="ECO:0000256" key="10">
    <source>
        <dbReference type="ARBA" id="ARBA00023140"/>
    </source>
</evidence>
<dbReference type="InterPro" id="IPR020613">
    <property type="entry name" value="Thiolase_CS"/>
</dbReference>
<dbReference type="InterPro" id="IPR016039">
    <property type="entry name" value="Thiolase-like"/>
</dbReference>
<dbReference type="InterPro" id="IPR050215">
    <property type="entry name" value="Thiolase-like_sf_Thiolase"/>
</dbReference>
<sequence>MSQASQRLSQVTSHLSGKGGVSTITSKHPDDIVVTCALRTAITKGGRGGFKDTAASDLLAGVFKSLIEKSKIDPALVEDIAVGSVLPPGGGATEFRAAALVAGFPETAAVKALNRQCSSGLQAIIDIANAIKCGMIDIGIGAGVESMSQQYGPGAVSEFSELLENHEEAANCKVPMGVLSEQMAKDRNITRAEQDAFAATSYQKAIKAQEAGLFDEEIAPQTVKFVDPKTEKESTITVSRDDGVRTGITAESLSKIRPAFAKDGSIHAGNSSQISDGAAAVLLMKRSTAERLGQNIIGKYVAASVVGVKPLLMGIGPWAAIPVALDKAGLSKDDVDIYEINEAFASQCVWCVKELGLPLEKINPKGGAIAFGHPLGCTGSRQVSTLLTELRRTGKKVGVTSMCVGTGMGMAAVWVAE</sequence>
<evidence type="ECO:0000256" key="8">
    <source>
        <dbReference type="ARBA" id="ARBA00022958"/>
    </source>
</evidence>
<reference evidence="19 20" key="1">
    <citation type="submission" date="2015-08" db="EMBL/GenBank/DDBJ databases">
        <title>Emmonsia species relationships and genome sequence.</title>
        <authorList>
            <person name="Cuomo C.A."/>
            <person name="Schwartz I.S."/>
            <person name="Kenyon C."/>
            <person name="De Hoog G.S."/>
            <person name="Govender N.P."/>
            <person name="Botha A."/>
            <person name="Moreno L."/>
            <person name="De Vries M."/>
            <person name="Munoz J.F."/>
            <person name="Stielow J.B."/>
        </authorList>
    </citation>
    <scope>NUCLEOTIDE SEQUENCE [LARGE SCALE GENOMIC DNA]</scope>
    <source>
        <strain evidence="19 20">EI222</strain>
    </source>
</reference>
<evidence type="ECO:0000256" key="15">
    <source>
        <dbReference type="RuleBase" id="RU003557"/>
    </source>
</evidence>
<dbReference type="NCBIfam" id="TIGR01930">
    <property type="entry name" value="AcCoA-C-Actrans"/>
    <property type="match status" value="1"/>
</dbReference>
<dbReference type="PANTHER" id="PTHR43853:SF8">
    <property type="entry name" value="3-KETOACYL-COA THIOLASE, PEROXISOMAL"/>
    <property type="match status" value="1"/>
</dbReference>
<keyword evidence="20" id="KW-1185">Reference proteome</keyword>
<dbReference type="Proteomes" id="UP000242791">
    <property type="component" value="Unassembled WGS sequence"/>
</dbReference>
<evidence type="ECO:0000256" key="16">
    <source>
        <dbReference type="SAM" id="MobiDB-lite"/>
    </source>
</evidence>
<dbReference type="Pfam" id="PF02803">
    <property type="entry name" value="Thiolase_C"/>
    <property type="match status" value="1"/>
</dbReference>
<keyword evidence="7" id="KW-0809">Transit peptide</keyword>
<accession>A0A1J9QHL3</accession>
<evidence type="ECO:0000256" key="13">
    <source>
        <dbReference type="ARBA" id="ARBA00047605"/>
    </source>
</evidence>
<dbReference type="InterPro" id="IPR020617">
    <property type="entry name" value="Thiolase_C"/>
</dbReference>
<keyword evidence="5 15" id="KW-0808">Transferase</keyword>
<feature type="active site" description="Proton acceptor" evidence="14">
    <location>
        <position position="403"/>
    </location>
</feature>
<dbReference type="SUPFAM" id="SSF53901">
    <property type="entry name" value="Thiolase-like"/>
    <property type="match status" value="2"/>
</dbReference>
<feature type="active site" description="Acyl-thioester intermediate" evidence="14">
    <location>
        <position position="117"/>
    </location>
</feature>
<keyword evidence="8" id="KW-0630">Potassium</keyword>
<feature type="region of interest" description="Disordered" evidence="16">
    <location>
        <begin position="1"/>
        <end position="23"/>
    </location>
</feature>
<evidence type="ECO:0000259" key="18">
    <source>
        <dbReference type="Pfam" id="PF02803"/>
    </source>
</evidence>
<comment type="caution">
    <text evidence="19">The sequence shown here is derived from an EMBL/GenBank/DDBJ whole genome shotgun (WGS) entry which is preliminary data.</text>
</comment>